<feature type="transmembrane region" description="Helical" evidence="1">
    <location>
        <begin position="6"/>
        <end position="24"/>
    </location>
</feature>
<sequence length="95" mass="10639">MIAQLFFAVILNIGVILCASRISYQVFRVQTSLQVMYNNKGTVEPKSLQIVKDMLHVKFPEMTAYGMVKLKPALIVSSFGSVLTYGLLIMNVNRP</sequence>
<keyword evidence="1" id="KW-0812">Transmembrane</keyword>
<evidence type="ECO:0008006" key="4">
    <source>
        <dbReference type="Google" id="ProtNLM"/>
    </source>
</evidence>
<name>A0AAV4MS03_9ARAC</name>
<evidence type="ECO:0000313" key="3">
    <source>
        <dbReference type="Proteomes" id="UP001054837"/>
    </source>
</evidence>
<accession>A0AAV4MS03</accession>
<comment type="caution">
    <text evidence="2">The sequence shown here is derived from an EMBL/GenBank/DDBJ whole genome shotgun (WGS) entry which is preliminary data.</text>
</comment>
<dbReference type="AlphaFoldDB" id="A0AAV4MS03"/>
<organism evidence="2 3">
    <name type="scientific">Caerostris darwini</name>
    <dbReference type="NCBI Taxonomy" id="1538125"/>
    <lineage>
        <taxon>Eukaryota</taxon>
        <taxon>Metazoa</taxon>
        <taxon>Ecdysozoa</taxon>
        <taxon>Arthropoda</taxon>
        <taxon>Chelicerata</taxon>
        <taxon>Arachnida</taxon>
        <taxon>Araneae</taxon>
        <taxon>Araneomorphae</taxon>
        <taxon>Entelegynae</taxon>
        <taxon>Araneoidea</taxon>
        <taxon>Araneidae</taxon>
        <taxon>Caerostris</taxon>
    </lineage>
</organism>
<feature type="transmembrane region" description="Helical" evidence="1">
    <location>
        <begin position="72"/>
        <end position="92"/>
    </location>
</feature>
<reference evidence="2 3" key="1">
    <citation type="submission" date="2021-06" db="EMBL/GenBank/DDBJ databases">
        <title>Caerostris darwini draft genome.</title>
        <authorList>
            <person name="Kono N."/>
            <person name="Arakawa K."/>
        </authorList>
    </citation>
    <scope>NUCLEOTIDE SEQUENCE [LARGE SCALE GENOMIC DNA]</scope>
</reference>
<keyword evidence="1" id="KW-1133">Transmembrane helix</keyword>
<gene>
    <name evidence="2" type="primary">AVEN_31842_1</name>
    <name evidence="2" type="ORF">CDAR_366231</name>
</gene>
<dbReference type="Proteomes" id="UP001054837">
    <property type="component" value="Unassembled WGS sequence"/>
</dbReference>
<keyword evidence="3" id="KW-1185">Reference proteome</keyword>
<evidence type="ECO:0000313" key="2">
    <source>
        <dbReference type="EMBL" id="GIX74674.1"/>
    </source>
</evidence>
<proteinExistence type="predicted"/>
<protein>
    <recommendedName>
        <fullName evidence="4">Gustatory receptor</fullName>
    </recommendedName>
</protein>
<dbReference type="EMBL" id="BPLQ01000752">
    <property type="protein sequence ID" value="GIX74674.1"/>
    <property type="molecule type" value="Genomic_DNA"/>
</dbReference>
<evidence type="ECO:0000256" key="1">
    <source>
        <dbReference type="SAM" id="Phobius"/>
    </source>
</evidence>
<keyword evidence="1" id="KW-0472">Membrane</keyword>